<evidence type="ECO:0000256" key="1">
    <source>
        <dbReference type="SAM" id="MobiDB-lite"/>
    </source>
</evidence>
<evidence type="ECO:0000313" key="3">
    <source>
        <dbReference type="Proteomes" id="UP000186817"/>
    </source>
</evidence>
<sequence>MARAEGPGSSGGLLQSVLHASPPRPRGNATKRHLFTDVKKVETTRLPRWMSMQMPLLSMAVDTEALEARAVRFKLFLHIERASGASCSKMLRKRWWRPMAMAVSSAAVRRQKKDNAHSSHGTAPGCGVAHLLRELPCPEASGLAEGVKPLSTGMPPDALRLRTVLRQRLRQKSVSETLAHQGAAKEDSMWLRTRLQQQNTPCGERFRWHGAEAGCVSHRDTMSQATAQTGEARHIALQRTDAESHGHQRTNMHHRSLILQGVELLAKCCQAGNKHRLTSATDKLRCRRRGRRAAHHSGPAPEANCLQIQFVDAFGLSRLVAPPVAPSNEELYNAQSHVEDAATQSQRLDPSSSLVSLSKK</sequence>
<keyword evidence="3" id="KW-1185">Reference proteome</keyword>
<dbReference type="AlphaFoldDB" id="A0A1Q9CAP8"/>
<accession>A0A1Q9CAP8</accession>
<dbReference type="EMBL" id="LSRX01001426">
    <property type="protein sequence ID" value="OLP80010.1"/>
    <property type="molecule type" value="Genomic_DNA"/>
</dbReference>
<dbReference type="Proteomes" id="UP000186817">
    <property type="component" value="Unassembled WGS sequence"/>
</dbReference>
<feature type="region of interest" description="Disordered" evidence="1">
    <location>
        <begin position="335"/>
        <end position="360"/>
    </location>
</feature>
<evidence type="ECO:0000313" key="2">
    <source>
        <dbReference type="EMBL" id="OLP80010.1"/>
    </source>
</evidence>
<reference evidence="2 3" key="1">
    <citation type="submission" date="2016-02" db="EMBL/GenBank/DDBJ databases">
        <title>Genome analysis of coral dinoflagellate symbionts highlights evolutionary adaptations to a symbiotic lifestyle.</title>
        <authorList>
            <person name="Aranda M."/>
            <person name="Li Y."/>
            <person name="Liew Y.J."/>
            <person name="Baumgarten S."/>
            <person name="Simakov O."/>
            <person name="Wilson M."/>
            <person name="Piel J."/>
            <person name="Ashoor H."/>
            <person name="Bougouffa S."/>
            <person name="Bajic V.B."/>
            <person name="Ryu T."/>
            <person name="Ravasi T."/>
            <person name="Bayer T."/>
            <person name="Micklem G."/>
            <person name="Kim H."/>
            <person name="Bhak J."/>
            <person name="Lajeunesse T.C."/>
            <person name="Voolstra C.R."/>
        </authorList>
    </citation>
    <scope>NUCLEOTIDE SEQUENCE [LARGE SCALE GENOMIC DNA]</scope>
    <source>
        <strain evidence="2 3">CCMP2467</strain>
    </source>
</reference>
<comment type="caution">
    <text evidence="2">The sequence shown here is derived from an EMBL/GenBank/DDBJ whole genome shotgun (WGS) entry which is preliminary data.</text>
</comment>
<organism evidence="2 3">
    <name type="scientific">Symbiodinium microadriaticum</name>
    <name type="common">Dinoflagellate</name>
    <name type="synonym">Zooxanthella microadriatica</name>
    <dbReference type="NCBI Taxonomy" id="2951"/>
    <lineage>
        <taxon>Eukaryota</taxon>
        <taxon>Sar</taxon>
        <taxon>Alveolata</taxon>
        <taxon>Dinophyceae</taxon>
        <taxon>Suessiales</taxon>
        <taxon>Symbiodiniaceae</taxon>
        <taxon>Symbiodinium</taxon>
    </lineage>
</organism>
<feature type="compositionally biased region" description="Polar residues" evidence="1">
    <location>
        <begin position="342"/>
        <end position="360"/>
    </location>
</feature>
<gene>
    <name evidence="2" type="ORF">AK812_SmicGene39629</name>
</gene>
<feature type="region of interest" description="Disordered" evidence="1">
    <location>
        <begin position="1"/>
        <end position="30"/>
    </location>
</feature>
<proteinExistence type="predicted"/>
<name>A0A1Q9CAP8_SYMMI</name>
<protein>
    <submittedName>
        <fullName evidence="2">Uncharacterized protein</fullName>
    </submittedName>
</protein>